<dbReference type="InterPro" id="IPR051505">
    <property type="entry name" value="C-type_lectin_domain"/>
</dbReference>
<dbReference type="InterPro" id="IPR016186">
    <property type="entry name" value="C-type_lectin-like/link_sf"/>
</dbReference>
<evidence type="ECO:0000256" key="8">
    <source>
        <dbReference type="ARBA" id="ARBA00022989"/>
    </source>
</evidence>
<evidence type="ECO:0000256" key="6">
    <source>
        <dbReference type="ARBA" id="ARBA00022734"/>
    </source>
</evidence>
<dbReference type="KEGG" id="pmrn:116953942"/>
<dbReference type="Gene3D" id="3.10.100.10">
    <property type="entry name" value="Mannose-Binding Protein A, subunit A"/>
    <property type="match status" value="1"/>
</dbReference>
<dbReference type="SUPFAM" id="SSF57184">
    <property type="entry name" value="Growth factor receptor domain"/>
    <property type="match status" value="1"/>
</dbReference>
<evidence type="ECO:0000256" key="14">
    <source>
        <dbReference type="SAM" id="Phobius"/>
    </source>
</evidence>
<dbReference type="SMART" id="SM00179">
    <property type="entry name" value="EGF_CA"/>
    <property type="match status" value="3"/>
</dbReference>
<dbReference type="PROSITE" id="PS00010">
    <property type="entry name" value="ASX_HYDROXYL"/>
    <property type="match status" value="2"/>
</dbReference>
<dbReference type="InterPro" id="IPR000742">
    <property type="entry name" value="EGF"/>
</dbReference>
<keyword evidence="9 14" id="KW-0472">Membrane</keyword>
<keyword evidence="18" id="KW-1185">Reference proteome</keyword>
<dbReference type="Pfam" id="PF14670">
    <property type="entry name" value="FXa_inhibition"/>
    <property type="match status" value="1"/>
</dbReference>
<dbReference type="InterPro" id="IPR018097">
    <property type="entry name" value="EGF_Ca-bd_CS"/>
</dbReference>
<evidence type="ECO:0000313" key="18">
    <source>
        <dbReference type="Proteomes" id="UP001318040"/>
    </source>
</evidence>
<dbReference type="SMART" id="SM00181">
    <property type="entry name" value="EGF"/>
    <property type="match status" value="3"/>
</dbReference>
<feature type="transmembrane region" description="Helical" evidence="14">
    <location>
        <begin position="426"/>
        <end position="448"/>
    </location>
</feature>
<dbReference type="Gene3D" id="2.10.25.10">
    <property type="entry name" value="Laminin"/>
    <property type="match status" value="3"/>
</dbReference>
<dbReference type="GO" id="GO:0030246">
    <property type="term" value="F:carbohydrate binding"/>
    <property type="evidence" value="ECO:0007669"/>
    <property type="project" value="UniProtKB-KW"/>
</dbReference>
<dbReference type="SUPFAM" id="SSF56436">
    <property type="entry name" value="C-type lectin-like"/>
    <property type="match status" value="1"/>
</dbReference>
<dbReference type="InterPro" id="IPR001304">
    <property type="entry name" value="C-type_lectin-like"/>
</dbReference>
<dbReference type="PANTHER" id="PTHR14789">
    <property type="entry name" value="CHONDROLECTIN VARIANT CHODLFDELTAE"/>
    <property type="match status" value="1"/>
</dbReference>
<keyword evidence="10" id="KW-1015">Disulfide bond</keyword>
<keyword evidence="2 12" id="KW-0245">EGF-like domain</keyword>
<evidence type="ECO:0000313" key="19">
    <source>
        <dbReference type="RefSeq" id="XP_032830164.1"/>
    </source>
</evidence>
<evidence type="ECO:0000259" key="16">
    <source>
        <dbReference type="PROSITE" id="PS50026"/>
    </source>
</evidence>
<dbReference type="InterPro" id="IPR016187">
    <property type="entry name" value="CTDL_fold"/>
</dbReference>
<evidence type="ECO:0000256" key="7">
    <source>
        <dbReference type="ARBA" id="ARBA00022737"/>
    </source>
</evidence>
<name>A0AAJ7XCZ3_PETMA</name>
<reference evidence="19" key="1">
    <citation type="submission" date="2025-08" db="UniProtKB">
        <authorList>
            <consortium name="RefSeq"/>
        </authorList>
    </citation>
    <scope>IDENTIFICATION</scope>
    <source>
        <tissue evidence="19">Sperm</tissue>
    </source>
</reference>
<feature type="domain" description="C-type lectin" evidence="17">
    <location>
        <begin position="90"/>
        <end position="228"/>
    </location>
</feature>
<evidence type="ECO:0000256" key="9">
    <source>
        <dbReference type="ARBA" id="ARBA00023136"/>
    </source>
</evidence>
<dbReference type="GO" id="GO:0005509">
    <property type="term" value="F:calcium ion binding"/>
    <property type="evidence" value="ECO:0007669"/>
    <property type="project" value="InterPro"/>
</dbReference>
<evidence type="ECO:0000256" key="1">
    <source>
        <dbReference type="ARBA" id="ARBA00004479"/>
    </source>
</evidence>
<evidence type="ECO:0000256" key="5">
    <source>
        <dbReference type="ARBA" id="ARBA00022729"/>
    </source>
</evidence>
<dbReference type="FunFam" id="2.10.25.10:FF:000240">
    <property type="entry name" value="Vitamin K-dependent protein S"/>
    <property type="match status" value="1"/>
</dbReference>
<proteinExistence type="predicted"/>
<dbReference type="GO" id="GO:0016020">
    <property type="term" value="C:membrane"/>
    <property type="evidence" value="ECO:0007669"/>
    <property type="project" value="UniProtKB-SubCell"/>
</dbReference>
<dbReference type="Pfam" id="PF07645">
    <property type="entry name" value="EGF_CA"/>
    <property type="match status" value="2"/>
</dbReference>
<dbReference type="PROSITE" id="PS01187">
    <property type="entry name" value="EGF_CA"/>
    <property type="match status" value="1"/>
</dbReference>
<evidence type="ECO:0000256" key="10">
    <source>
        <dbReference type="ARBA" id="ARBA00023157"/>
    </source>
</evidence>
<evidence type="ECO:0000256" key="4">
    <source>
        <dbReference type="ARBA" id="ARBA00022692"/>
    </source>
</evidence>
<feature type="signal peptide" evidence="15">
    <location>
        <begin position="1"/>
        <end position="30"/>
    </location>
</feature>
<dbReference type="PROSITE" id="PS50026">
    <property type="entry name" value="EGF_3"/>
    <property type="match status" value="2"/>
</dbReference>
<evidence type="ECO:0000256" key="3">
    <source>
        <dbReference type="ARBA" id="ARBA00022553"/>
    </source>
</evidence>
<dbReference type="PROSITE" id="PS50041">
    <property type="entry name" value="C_TYPE_LECTIN_2"/>
    <property type="match status" value="1"/>
</dbReference>
<dbReference type="InterPro" id="IPR049883">
    <property type="entry name" value="NOTCH1_EGF-like"/>
</dbReference>
<keyword evidence="4 14" id="KW-0812">Transmembrane</keyword>
<protein>
    <submittedName>
        <fullName evidence="19">Complement component C1q receptor-like</fullName>
    </submittedName>
</protein>
<accession>A0AAJ7XCZ3</accession>
<keyword evidence="3" id="KW-0597">Phosphoprotein</keyword>
<comment type="subcellular location">
    <subcellularLocation>
        <location evidence="1">Membrane</location>
        <topology evidence="1">Single-pass type I membrane protein</topology>
    </subcellularLocation>
</comment>
<evidence type="ECO:0000256" key="11">
    <source>
        <dbReference type="ARBA" id="ARBA00023180"/>
    </source>
</evidence>
<gene>
    <name evidence="19" type="primary">LOC116953942</name>
</gene>
<dbReference type="AlphaFoldDB" id="A0AAJ7XCZ3"/>
<dbReference type="RefSeq" id="XP_032830164.1">
    <property type="nucleotide sequence ID" value="XM_032974273.1"/>
</dbReference>
<dbReference type="InterPro" id="IPR009030">
    <property type="entry name" value="Growth_fac_rcpt_cys_sf"/>
</dbReference>
<evidence type="ECO:0000256" key="12">
    <source>
        <dbReference type="PROSITE-ProRule" id="PRU00076"/>
    </source>
</evidence>
<feature type="domain" description="EGF-like" evidence="16">
    <location>
        <begin position="323"/>
        <end position="360"/>
    </location>
</feature>
<keyword evidence="5 15" id="KW-0732">Signal</keyword>
<evidence type="ECO:0000256" key="2">
    <source>
        <dbReference type="ARBA" id="ARBA00022536"/>
    </source>
</evidence>
<keyword evidence="7" id="KW-0677">Repeat</keyword>
<sequence>MRCLLLSLALLPQLLLLLLCVVVVVPAADSSQEEKPRAAREVSEDEKWKSRMAGDVAVKPRGASAVNADEHEVVAKEAGRRVAITSRLCGDDSCYVLHQSRDSAMSLQQARGFCAGVSGGPGHLATVLDQEDADMLARAIVASASLAIDGELWLGLRRGADGCANPEGPLRGFAWQAAGASGASSAVTYSGWRGEPQPRWDCGREQCVSLALINASGGISEWRQRYCEDSTGVRGVACRLSCREHACARGPRPNPPPVDGSHRPQREAPCDAGYAWVSGACEDIDECDDFGQCDNALCDNTEGGFTCDCLHGYARVNGTHCSDVDECAEQTAPCGIFQCRNGPGFYECICPPGYEQDKSGISCDDVDECLARDNGGCQHHCANAQGGYACSCNDGYELAADGRSCVDPGTTVPEEEEEEAPAGRTLLVTIVVLVLVAVACTSVAVIAWRRCQRRRRGTSSTRQGVSALGGGGGGGERSSREQRVNGAGEGDAWVDSQP</sequence>
<comment type="caution">
    <text evidence="12">Lacks conserved residue(s) required for the propagation of feature annotation.</text>
</comment>
<dbReference type="FunFam" id="2.10.25.10:FF:000017">
    <property type="entry name" value="latent-transforming growth factor beta-binding protein 4 isoform X1"/>
    <property type="match status" value="1"/>
</dbReference>
<keyword evidence="11" id="KW-0325">Glycoprotein</keyword>
<feature type="compositionally biased region" description="Gly residues" evidence="13">
    <location>
        <begin position="467"/>
        <end position="476"/>
    </location>
</feature>
<evidence type="ECO:0000259" key="17">
    <source>
        <dbReference type="PROSITE" id="PS50041"/>
    </source>
</evidence>
<dbReference type="PROSITE" id="PS01186">
    <property type="entry name" value="EGF_2"/>
    <property type="match status" value="2"/>
</dbReference>
<feature type="region of interest" description="Disordered" evidence="13">
    <location>
        <begin position="458"/>
        <end position="498"/>
    </location>
</feature>
<dbReference type="Proteomes" id="UP001318040">
    <property type="component" value="Chromosome 53"/>
</dbReference>
<keyword evidence="6" id="KW-0430">Lectin</keyword>
<dbReference type="CDD" id="cd00054">
    <property type="entry name" value="EGF_CA"/>
    <property type="match status" value="2"/>
</dbReference>
<dbReference type="InterPro" id="IPR001881">
    <property type="entry name" value="EGF-like_Ca-bd_dom"/>
</dbReference>
<feature type="chain" id="PRO_5042487102" evidence="15">
    <location>
        <begin position="31"/>
        <end position="498"/>
    </location>
</feature>
<feature type="domain" description="EGF-like" evidence="16">
    <location>
        <begin position="283"/>
        <end position="322"/>
    </location>
</feature>
<dbReference type="InterPro" id="IPR000152">
    <property type="entry name" value="EGF-type_Asp/Asn_hydroxyl_site"/>
</dbReference>
<evidence type="ECO:0000256" key="15">
    <source>
        <dbReference type="SAM" id="SignalP"/>
    </source>
</evidence>
<keyword evidence="8 14" id="KW-1133">Transmembrane helix</keyword>
<organism evidence="18 19">
    <name type="scientific">Petromyzon marinus</name>
    <name type="common">Sea lamprey</name>
    <dbReference type="NCBI Taxonomy" id="7757"/>
    <lineage>
        <taxon>Eukaryota</taxon>
        <taxon>Metazoa</taxon>
        <taxon>Chordata</taxon>
        <taxon>Craniata</taxon>
        <taxon>Vertebrata</taxon>
        <taxon>Cyclostomata</taxon>
        <taxon>Hyperoartia</taxon>
        <taxon>Petromyzontiformes</taxon>
        <taxon>Petromyzontidae</taxon>
        <taxon>Petromyzon</taxon>
    </lineage>
</organism>
<evidence type="ECO:0000256" key="13">
    <source>
        <dbReference type="SAM" id="MobiDB-lite"/>
    </source>
</evidence>